<evidence type="ECO:0000313" key="7">
    <source>
        <dbReference type="Proteomes" id="UP000295807"/>
    </source>
</evidence>
<dbReference type="PANTHER" id="PTHR10429:SF0">
    <property type="entry name" value="DNA-3-METHYLADENINE GLYCOSYLASE"/>
    <property type="match status" value="1"/>
</dbReference>
<evidence type="ECO:0000256" key="3">
    <source>
        <dbReference type="ARBA" id="ARBA00022801"/>
    </source>
</evidence>
<dbReference type="FunFam" id="3.10.300.10:FF:000001">
    <property type="entry name" value="Putative 3-methyladenine DNA glycosylase"/>
    <property type="match status" value="1"/>
</dbReference>
<dbReference type="Pfam" id="PF02245">
    <property type="entry name" value="Pur_DNA_glyco"/>
    <property type="match status" value="1"/>
</dbReference>
<dbReference type="NCBIfam" id="TIGR00567">
    <property type="entry name" value="3mg"/>
    <property type="match status" value="1"/>
</dbReference>
<evidence type="ECO:0000256" key="1">
    <source>
        <dbReference type="ARBA" id="ARBA00009232"/>
    </source>
</evidence>
<dbReference type="InterPro" id="IPR003180">
    <property type="entry name" value="MPG"/>
</dbReference>
<comment type="similarity">
    <text evidence="1 5">Belongs to the DNA glycosylase MPG family.</text>
</comment>
<dbReference type="HAMAP" id="MF_00527">
    <property type="entry name" value="3MGH"/>
    <property type="match status" value="1"/>
</dbReference>
<dbReference type="EC" id="3.2.2.-" evidence="5"/>
<evidence type="ECO:0000256" key="4">
    <source>
        <dbReference type="ARBA" id="ARBA00023204"/>
    </source>
</evidence>
<reference evidence="6 7" key="1">
    <citation type="submission" date="2019-03" db="EMBL/GenBank/DDBJ databases">
        <title>Genomic Encyclopedia of Type Strains, Phase IV (KMG-IV): sequencing the most valuable type-strain genomes for metagenomic binning, comparative biology and taxonomic classification.</title>
        <authorList>
            <person name="Goeker M."/>
        </authorList>
    </citation>
    <scope>NUCLEOTIDE SEQUENCE [LARGE SCALE GENOMIC DNA]</scope>
    <source>
        <strain evidence="6 7">DSM 21100</strain>
    </source>
</reference>
<evidence type="ECO:0000256" key="5">
    <source>
        <dbReference type="HAMAP-Rule" id="MF_00527"/>
    </source>
</evidence>
<dbReference type="RefSeq" id="WP_132128914.1">
    <property type="nucleotide sequence ID" value="NZ_CP042432.1"/>
</dbReference>
<comment type="caution">
    <text evidence="6">The sequence shown here is derived from an EMBL/GenBank/DDBJ whole genome shotgun (WGS) entry which is preliminary data.</text>
</comment>
<proteinExistence type="inferred from homology"/>
<evidence type="ECO:0000256" key="2">
    <source>
        <dbReference type="ARBA" id="ARBA00022763"/>
    </source>
</evidence>
<dbReference type="InterPro" id="IPR011034">
    <property type="entry name" value="Formyl_transferase-like_C_sf"/>
</dbReference>
<dbReference type="GO" id="GO:0003677">
    <property type="term" value="F:DNA binding"/>
    <property type="evidence" value="ECO:0007669"/>
    <property type="project" value="InterPro"/>
</dbReference>
<dbReference type="GO" id="GO:0006284">
    <property type="term" value="P:base-excision repair"/>
    <property type="evidence" value="ECO:0007669"/>
    <property type="project" value="InterPro"/>
</dbReference>
<dbReference type="EMBL" id="SMAD01000004">
    <property type="protein sequence ID" value="TCS87828.1"/>
    <property type="molecule type" value="Genomic_DNA"/>
</dbReference>
<name>A0A4V2UTV2_9SPHI</name>
<dbReference type="OrthoDB" id="9794313at2"/>
<organism evidence="6 7">
    <name type="scientific">Anseongella ginsenosidimutans</name>
    <dbReference type="NCBI Taxonomy" id="496056"/>
    <lineage>
        <taxon>Bacteria</taxon>
        <taxon>Pseudomonadati</taxon>
        <taxon>Bacteroidota</taxon>
        <taxon>Sphingobacteriia</taxon>
        <taxon>Sphingobacteriales</taxon>
        <taxon>Sphingobacteriaceae</taxon>
        <taxon>Anseongella</taxon>
    </lineage>
</organism>
<protein>
    <recommendedName>
        <fullName evidence="5">Putative 3-methyladenine DNA glycosylase</fullName>
        <ecNumber evidence="5">3.2.2.-</ecNumber>
    </recommendedName>
</protein>
<dbReference type="AlphaFoldDB" id="A0A4V2UTV2"/>
<dbReference type="CDD" id="cd00540">
    <property type="entry name" value="AAG"/>
    <property type="match status" value="1"/>
</dbReference>
<keyword evidence="2 5" id="KW-0227">DNA damage</keyword>
<dbReference type="SUPFAM" id="SSF50486">
    <property type="entry name" value="FMT C-terminal domain-like"/>
    <property type="match status" value="1"/>
</dbReference>
<dbReference type="InterPro" id="IPR036995">
    <property type="entry name" value="MPG_sf"/>
</dbReference>
<dbReference type="Gene3D" id="3.10.300.10">
    <property type="entry name" value="Methylpurine-DNA glycosylase (MPG)"/>
    <property type="match status" value="1"/>
</dbReference>
<gene>
    <name evidence="6" type="ORF">EDD80_104179</name>
</gene>
<dbReference type="PANTHER" id="PTHR10429">
    <property type="entry name" value="DNA-3-METHYLADENINE GLYCOSYLASE"/>
    <property type="match status" value="1"/>
</dbReference>
<dbReference type="GO" id="GO:0003905">
    <property type="term" value="F:alkylbase DNA N-glycosylase activity"/>
    <property type="evidence" value="ECO:0007669"/>
    <property type="project" value="InterPro"/>
</dbReference>
<keyword evidence="7" id="KW-1185">Reference proteome</keyword>
<dbReference type="Proteomes" id="UP000295807">
    <property type="component" value="Unassembled WGS sequence"/>
</dbReference>
<sequence>MRLPEEFYRRDDVLQVSRDLLGKYLFTKINGKTTVGMIVETEAYRGPEDKASHAWNGRFTNRTRVMYEPGGIAYIYLCYGIHYLFNVVTATEGIPHAVLVRAVEPVEGIAEQLERRKMTQLHPRITAGPGALCMALGITRDMNGKSLQSESIWIEERGTVIESKDIIAGPRVGVAYAGEHALLPWRFSVRNNKFVSKAK</sequence>
<keyword evidence="4 5" id="KW-0234">DNA repair</keyword>
<keyword evidence="3 5" id="KW-0378">Hydrolase</keyword>
<evidence type="ECO:0000313" key="6">
    <source>
        <dbReference type="EMBL" id="TCS87828.1"/>
    </source>
</evidence>
<accession>A0A4V2UTV2</accession>